<feature type="domain" description="F5/8 type C" evidence="1">
    <location>
        <begin position="205"/>
        <end position="382"/>
    </location>
</feature>
<evidence type="ECO:0000259" key="1">
    <source>
        <dbReference type="PROSITE" id="PS50022"/>
    </source>
</evidence>
<name>A0ABP8FH85_9BACT</name>
<keyword evidence="3" id="KW-1185">Reference proteome</keyword>
<dbReference type="Gene3D" id="2.60.120.260">
    <property type="entry name" value="Galactose-binding domain-like"/>
    <property type="match status" value="1"/>
</dbReference>
<reference evidence="3" key="1">
    <citation type="journal article" date="2019" name="Int. J. Syst. Evol. Microbiol.">
        <title>The Global Catalogue of Microorganisms (GCM) 10K type strain sequencing project: providing services to taxonomists for standard genome sequencing and annotation.</title>
        <authorList>
            <consortium name="The Broad Institute Genomics Platform"/>
            <consortium name="The Broad Institute Genome Sequencing Center for Infectious Disease"/>
            <person name="Wu L."/>
            <person name="Ma J."/>
        </authorList>
    </citation>
    <scope>NUCLEOTIDE SEQUENCE [LARGE SCALE GENOMIC DNA]</scope>
    <source>
        <strain evidence="3">JCM 17664</strain>
    </source>
</reference>
<dbReference type="Pfam" id="PF16391">
    <property type="entry name" value="DUF5000"/>
    <property type="match status" value="1"/>
</dbReference>
<dbReference type="RefSeq" id="WP_344975476.1">
    <property type="nucleotide sequence ID" value="NZ_BAABFN010000001.1"/>
</dbReference>
<dbReference type="EMBL" id="BAABFN010000001">
    <property type="protein sequence ID" value="GAA4303590.1"/>
    <property type="molecule type" value="Genomic_DNA"/>
</dbReference>
<sequence length="384" mass="42546">MDATYEGFLKGGEHIYRELPDSIQVFPGHNRIKISWQLLANPAIVKGKIFWNNGKDSVEVPVSQASGKMKLSAVINSLDEGSYTFEIYTYDKAGNASIPVDTTGNVYGDAYISSLANRLIQNASIVGDKVKILWYKAPEGRVLGTELSFTDQDGDTHLMEVPTDSDTTTFNIHPQGDSLKYRTLYIPDSLAIDTFYTAYQSLKLEPPIPLELNKSGFSEFPLPTDAALYSATTVMPNLWDNDPATFYETKKGSGSPHWFTFDMGVTASLDHYTLWQRGNPTSLFYANSSPRKWEIWGSNDPNPDGSWDDSWTLLGSFESVKPSGQPLNTNTDEDIAQAQAGDAFAFPAPTKPVRYLRIKILQTWDPGGSDHAFISDITLYGTAE</sequence>
<proteinExistence type="predicted"/>
<protein>
    <submittedName>
        <fullName evidence="2">DUF4998 domain-containing protein</fullName>
    </submittedName>
</protein>
<dbReference type="SUPFAM" id="SSF49785">
    <property type="entry name" value="Galactose-binding domain-like"/>
    <property type="match status" value="1"/>
</dbReference>
<dbReference type="InterPro" id="IPR008979">
    <property type="entry name" value="Galactose-bd-like_sf"/>
</dbReference>
<dbReference type="InterPro" id="IPR000421">
    <property type="entry name" value="FA58C"/>
</dbReference>
<dbReference type="PROSITE" id="PS50022">
    <property type="entry name" value="FA58C_3"/>
    <property type="match status" value="1"/>
</dbReference>
<evidence type="ECO:0000313" key="3">
    <source>
        <dbReference type="Proteomes" id="UP001501207"/>
    </source>
</evidence>
<dbReference type="Pfam" id="PF16389">
    <property type="entry name" value="DUF4998"/>
    <property type="match status" value="1"/>
</dbReference>
<evidence type="ECO:0000313" key="2">
    <source>
        <dbReference type="EMBL" id="GAA4303590.1"/>
    </source>
</evidence>
<accession>A0ABP8FH85</accession>
<dbReference type="InterPro" id="IPR032164">
    <property type="entry name" value="DUF5000"/>
</dbReference>
<gene>
    <name evidence="2" type="ORF">GCM10023143_07210</name>
</gene>
<dbReference type="Proteomes" id="UP001501207">
    <property type="component" value="Unassembled WGS sequence"/>
</dbReference>
<organism evidence="2 3">
    <name type="scientific">Compostibacter hankyongensis</name>
    <dbReference type="NCBI Taxonomy" id="1007089"/>
    <lineage>
        <taxon>Bacteria</taxon>
        <taxon>Pseudomonadati</taxon>
        <taxon>Bacteroidota</taxon>
        <taxon>Chitinophagia</taxon>
        <taxon>Chitinophagales</taxon>
        <taxon>Chitinophagaceae</taxon>
        <taxon>Compostibacter</taxon>
    </lineage>
</organism>
<comment type="caution">
    <text evidence="2">The sequence shown here is derived from an EMBL/GenBank/DDBJ whole genome shotgun (WGS) entry which is preliminary data.</text>
</comment>